<evidence type="ECO:0008006" key="3">
    <source>
        <dbReference type="Google" id="ProtNLM"/>
    </source>
</evidence>
<dbReference type="EMBL" id="QHCR01000003">
    <property type="protein sequence ID" value="RHX80882.1"/>
    <property type="molecule type" value="Genomic_DNA"/>
</dbReference>
<organism evidence="1 2">
    <name type="scientific">Leptospira yasudae</name>
    <dbReference type="NCBI Taxonomy" id="2202201"/>
    <lineage>
        <taxon>Bacteria</taxon>
        <taxon>Pseudomonadati</taxon>
        <taxon>Spirochaetota</taxon>
        <taxon>Spirochaetia</taxon>
        <taxon>Leptospirales</taxon>
        <taxon>Leptospiraceae</taxon>
        <taxon>Leptospira</taxon>
    </lineage>
</organism>
<keyword evidence="2" id="KW-1185">Reference proteome</keyword>
<proteinExistence type="predicted"/>
<dbReference type="InterPro" id="IPR036514">
    <property type="entry name" value="SGNH_hydro_sf"/>
</dbReference>
<reference evidence="1 2" key="2">
    <citation type="journal article" date="2020" name="Int. J. Syst. Evol. Microbiol.">
        <title>Leptospira yasudae sp. nov. and Leptospira stimsonii sp. nov., two new species of the pathogenic group isolated from environmental sources.</title>
        <authorList>
            <person name="Casanovas-Massana A."/>
            <person name="Hamond C."/>
            <person name="Santos L.A."/>
            <person name="de Oliveira D."/>
            <person name="Hacker K.P."/>
            <person name="Balassiano I."/>
            <person name="Costa F."/>
            <person name="Medeiros M.A."/>
            <person name="Reis M.G."/>
            <person name="Ko A.I."/>
            <person name="Wunder E.A."/>
        </authorList>
    </citation>
    <scope>NUCLEOTIDE SEQUENCE [LARGE SCALE GENOMIC DNA]</scope>
    <source>
        <strain evidence="1 2">B21</strain>
    </source>
</reference>
<accession>A0ABX9M5Y7</accession>
<comment type="caution">
    <text evidence="1">The sequence shown here is derived from an EMBL/GenBank/DDBJ whole genome shotgun (WGS) entry which is preliminary data.</text>
</comment>
<sequence length="209" mass="23701">MKQKQNDLQRFLFITLFLLFGCDTKSSGSAADIQLHLILERPSLLMLGDSISSFWPEELLEPFRVSKAAFPNRNTQQILTAAENLEGRYRSCTYNGGANDYLGILTSVENVRIEETIRRQKEAITLLKTRCDSIVVIGFWNVEAPWPIAAVRQLNDKMHSSITDEFMLDPMSEVTPDMLMDGGHLTYRGYQAISPLVLEAFRLKGIIIQ</sequence>
<name>A0ABX9M5Y7_9LEPT</name>
<dbReference type="SUPFAM" id="SSF52266">
    <property type="entry name" value="SGNH hydrolase"/>
    <property type="match status" value="1"/>
</dbReference>
<reference evidence="2" key="1">
    <citation type="submission" date="2018-05" db="EMBL/GenBank/DDBJ databases">
        <title>Leptospira yasudae sp. nov. and Leptospira stimsonii sp. nov., two pathogenic species of the genus Leptospira isolated from environmental sources.</title>
        <authorList>
            <person name="Casanovas-Massana A."/>
            <person name="Hamond C."/>
            <person name="Santos L.A."/>
            <person name="Hacker K.P."/>
            <person name="Balassiano I."/>
            <person name="Medeiros M.A."/>
            <person name="Reis M.G."/>
            <person name="Ko A.I."/>
            <person name="Wunder E.A."/>
        </authorList>
    </citation>
    <scope>NUCLEOTIDE SEQUENCE [LARGE SCALE GENOMIC DNA]</scope>
    <source>
        <strain evidence="2">B21</strain>
    </source>
</reference>
<dbReference type="PROSITE" id="PS51257">
    <property type="entry name" value="PROKAR_LIPOPROTEIN"/>
    <property type="match status" value="1"/>
</dbReference>
<gene>
    <name evidence="1" type="ORF">DLM77_08400</name>
</gene>
<evidence type="ECO:0000313" key="2">
    <source>
        <dbReference type="Proteomes" id="UP000285569"/>
    </source>
</evidence>
<dbReference type="RefSeq" id="WP_118955586.1">
    <property type="nucleotide sequence ID" value="NZ_QHCR01000003.1"/>
</dbReference>
<dbReference type="Gene3D" id="3.40.50.1110">
    <property type="entry name" value="SGNH hydrolase"/>
    <property type="match status" value="1"/>
</dbReference>
<protein>
    <recommendedName>
        <fullName evidence="3">SGNH/GDSL hydrolase family protein</fullName>
    </recommendedName>
</protein>
<evidence type="ECO:0000313" key="1">
    <source>
        <dbReference type="EMBL" id="RHX80882.1"/>
    </source>
</evidence>
<dbReference type="Proteomes" id="UP000285569">
    <property type="component" value="Unassembled WGS sequence"/>
</dbReference>